<reference evidence="2 3" key="1">
    <citation type="journal article" date="2013" name="Curr. Biol.">
        <title>The Genome of the Foraminiferan Reticulomyxa filosa.</title>
        <authorList>
            <person name="Glockner G."/>
            <person name="Hulsmann N."/>
            <person name="Schleicher M."/>
            <person name="Noegel A.A."/>
            <person name="Eichinger L."/>
            <person name="Gallinger C."/>
            <person name="Pawlowski J."/>
            <person name="Sierra R."/>
            <person name="Euteneuer U."/>
            <person name="Pillet L."/>
            <person name="Moustafa A."/>
            <person name="Platzer M."/>
            <person name="Groth M."/>
            <person name="Szafranski K."/>
            <person name="Schliwa M."/>
        </authorList>
    </citation>
    <scope>NUCLEOTIDE SEQUENCE [LARGE SCALE GENOMIC DNA]</scope>
</reference>
<organism evidence="2 3">
    <name type="scientific">Reticulomyxa filosa</name>
    <dbReference type="NCBI Taxonomy" id="46433"/>
    <lineage>
        <taxon>Eukaryota</taxon>
        <taxon>Sar</taxon>
        <taxon>Rhizaria</taxon>
        <taxon>Retaria</taxon>
        <taxon>Foraminifera</taxon>
        <taxon>Monothalamids</taxon>
        <taxon>Reticulomyxidae</taxon>
        <taxon>Reticulomyxa</taxon>
    </lineage>
</organism>
<proteinExistence type="predicted"/>
<evidence type="ECO:0000256" key="1">
    <source>
        <dbReference type="SAM" id="MobiDB-lite"/>
    </source>
</evidence>
<dbReference type="Proteomes" id="UP000023152">
    <property type="component" value="Unassembled WGS sequence"/>
</dbReference>
<protein>
    <submittedName>
        <fullName evidence="2">Uncharacterized protein</fullName>
    </submittedName>
</protein>
<sequence>MQLKISEDQNCNILKNYVMITKNKLSDKKNPNNKKISNLTILIYEVFLCSIFLKKCRANTKEWDEPSEYDDIYVFPDKEKDKDKEKEKEKEKKKEVAPNESNKEQEVSAGTAENEKSQPQQISEGT</sequence>
<gene>
    <name evidence="2" type="ORF">RFI_31608</name>
</gene>
<accession>X6LYI1</accession>
<dbReference type="AlphaFoldDB" id="X6LYI1"/>
<name>X6LYI1_RETFI</name>
<feature type="compositionally biased region" description="Polar residues" evidence="1">
    <location>
        <begin position="117"/>
        <end position="126"/>
    </location>
</feature>
<feature type="region of interest" description="Disordered" evidence="1">
    <location>
        <begin position="72"/>
        <end position="126"/>
    </location>
</feature>
<evidence type="ECO:0000313" key="2">
    <source>
        <dbReference type="EMBL" id="ETO05790.1"/>
    </source>
</evidence>
<evidence type="ECO:0000313" key="3">
    <source>
        <dbReference type="Proteomes" id="UP000023152"/>
    </source>
</evidence>
<comment type="caution">
    <text evidence="2">The sequence shown here is derived from an EMBL/GenBank/DDBJ whole genome shotgun (WGS) entry which is preliminary data.</text>
</comment>
<dbReference type="EMBL" id="ASPP01027773">
    <property type="protein sequence ID" value="ETO05790.1"/>
    <property type="molecule type" value="Genomic_DNA"/>
</dbReference>
<feature type="compositionally biased region" description="Basic and acidic residues" evidence="1">
    <location>
        <begin position="76"/>
        <end position="106"/>
    </location>
</feature>
<keyword evidence="3" id="KW-1185">Reference proteome</keyword>